<feature type="coiled-coil region" evidence="15">
    <location>
        <begin position="55"/>
        <end position="145"/>
    </location>
</feature>
<dbReference type="PANTHER" id="PTHR23163:SF0">
    <property type="entry name" value="E3 UBIQUITIN-PROTEIN LIGASE BRE1"/>
    <property type="match status" value="1"/>
</dbReference>
<dbReference type="InterPro" id="IPR017907">
    <property type="entry name" value="Znf_RING_CS"/>
</dbReference>
<keyword evidence="10 14" id="KW-0156">Chromatin regulator</keyword>
<feature type="coiled-coil region" evidence="15">
    <location>
        <begin position="183"/>
        <end position="210"/>
    </location>
</feature>
<keyword evidence="12 14" id="KW-0539">Nucleus</keyword>
<dbReference type="CDD" id="cd16499">
    <property type="entry name" value="RING-HC_Bre1-like"/>
    <property type="match status" value="1"/>
</dbReference>
<accession>A0A8R1I2X1</accession>
<evidence type="ECO:0000256" key="15">
    <source>
        <dbReference type="SAM" id="Coils"/>
    </source>
</evidence>
<reference evidence="18" key="1">
    <citation type="submission" date="2010-08" db="EMBL/GenBank/DDBJ databases">
        <authorList>
            <consortium name="Caenorhabditis japonica Sequencing Consortium"/>
            <person name="Wilson R.K."/>
        </authorList>
    </citation>
    <scope>NUCLEOTIDE SEQUENCE [LARGE SCALE GENOMIC DNA]</scope>
    <source>
        <strain evidence="18">DF5081</strain>
    </source>
</reference>
<evidence type="ECO:0000256" key="13">
    <source>
        <dbReference type="PROSITE-ProRule" id="PRU00175"/>
    </source>
</evidence>
<evidence type="ECO:0000256" key="2">
    <source>
        <dbReference type="ARBA" id="ARBA00004123"/>
    </source>
</evidence>
<evidence type="ECO:0000256" key="3">
    <source>
        <dbReference type="ARBA" id="ARBA00004906"/>
    </source>
</evidence>
<dbReference type="Gene3D" id="3.30.40.10">
    <property type="entry name" value="Zinc/RING finger domain, C3HC4 (zinc finger)"/>
    <property type="match status" value="1"/>
</dbReference>
<comment type="catalytic activity">
    <reaction evidence="1 14">
        <text>S-ubiquitinyl-[E2 ubiquitin-conjugating enzyme]-L-cysteine + [acceptor protein]-L-lysine = [E2 ubiquitin-conjugating enzyme]-L-cysteine + N(6)-ubiquitinyl-[acceptor protein]-L-lysine.</text>
        <dbReference type="EC" id="2.3.2.27"/>
    </reaction>
</comment>
<name>A0A8R1I2X1_CAEJA</name>
<evidence type="ECO:0000313" key="18">
    <source>
        <dbReference type="Proteomes" id="UP000005237"/>
    </source>
</evidence>
<evidence type="ECO:0000256" key="5">
    <source>
        <dbReference type="ARBA" id="ARBA00022679"/>
    </source>
</evidence>
<dbReference type="PANTHER" id="PTHR23163">
    <property type="entry name" value="RING FINGER PROTEIN-RELATED"/>
    <property type="match status" value="1"/>
</dbReference>
<dbReference type="Pfam" id="PF00097">
    <property type="entry name" value="zf-C3HC4"/>
    <property type="match status" value="1"/>
</dbReference>
<dbReference type="GO" id="GO:0016020">
    <property type="term" value="C:membrane"/>
    <property type="evidence" value="ECO:0007669"/>
    <property type="project" value="GOC"/>
</dbReference>
<evidence type="ECO:0000256" key="1">
    <source>
        <dbReference type="ARBA" id="ARBA00000900"/>
    </source>
</evidence>
<keyword evidence="7 13" id="KW-0863">Zinc-finger</keyword>
<dbReference type="GO" id="GO:0016567">
    <property type="term" value="P:protein ubiquitination"/>
    <property type="evidence" value="ECO:0007669"/>
    <property type="project" value="UniProtKB-UniRule"/>
</dbReference>
<dbReference type="InterPro" id="IPR013083">
    <property type="entry name" value="Znf_RING/FYVE/PHD"/>
</dbReference>
<protein>
    <recommendedName>
        <fullName evidence="14">E3 ubiquitin protein ligase</fullName>
        <ecNumber evidence="14">2.3.2.27</ecNumber>
    </recommendedName>
</protein>
<dbReference type="InterPro" id="IPR058642">
    <property type="entry name" value="BRE1A/B-like_dom"/>
</dbReference>
<comment type="similarity">
    <text evidence="4 14">Belongs to the BRE1 family.</text>
</comment>
<evidence type="ECO:0000256" key="8">
    <source>
        <dbReference type="ARBA" id="ARBA00022786"/>
    </source>
</evidence>
<dbReference type="PROSITE" id="PS00518">
    <property type="entry name" value="ZF_RING_1"/>
    <property type="match status" value="1"/>
</dbReference>
<keyword evidence="11 14" id="KW-0175">Coiled coil</keyword>
<dbReference type="EC" id="2.3.2.27" evidence="14"/>
<dbReference type="Proteomes" id="UP000005237">
    <property type="component" value="Unassembled WGS sequence"/>
</dbReference>
<keyword evidence="6 14" id="KW-0479">Metal-binding</keyword>
<keyword evidence="5 14" id="KW-0808">Transferase</keyword>
<dbReference type="SUPFAM" id="SSF57850">
    <property type="entry name" value="RING/U-box"/>
    <property type="match status" value="1"/>
</dbReference>
<dbReference type="GO" id="GO:0061630">
    <property type="term" value="F:ubiquitin protein ligase activity"/>
    <property type="evidence" value="ECO:0007669"/>
    <property type="project" value="UniProtKB-EC"/>
</dbReference>
<comment type="pathway">
    <text evidence="3 14">Protein modification; protein ubiquitination.</text>
</comment>
<dbReference type="GO" id="GO:0031624">
    <property type="term" value="F:ubiquitin conjugating enzyme binding"/>
    <property type="evidence" value="ECO:0007669"/>
    <property type="project" value="EnsemblMetazoa"/>
</dbReference>
<dbReference type="Pfam" id="PF26052">
    <property type="entry name" value="BRE1B"/>
    <property type="match status" value="1"/>
</dbReference>
<dbReference type="InterPro" id="IPR013956">
    <property type="entry name" value="E3_ubiquit_lig_Bre1"/>
</dbReference>
<evidence type="ECO:0000256" key="6">
    <source>
        <dbReference type="ARBA" id="ARBA00022723"/>
    </source>
</evidence>
<dbReference type="GO" id="GO:0033503">
    <property type="term" value="C:HULC complex"/>
    <property type="evidence" value="ECO:0007669"/>
    <property type="project" value="TreeGrafter"/>
</dbReference>
<dbReference type="GO" id="GO:0008270">
    <property type="term" value="F:zinc ion binding"/>
    <property type="evidence" value="ECO:0007669"/>
    <property type="project" value="UniProtKB-KW"/>
</dbReference>
<feature type="domain" description="RING-type" evidence="16">
    <location>
        <begin position="661"/>
        <end position="699"/>
    </location>
</feature>
<keyword evidence="9 14" id="KW-0862">Zinc</keyword>
<keyword evidence="18" id="KW-1185">Reference proteome</keyword>
<dbReference type="InterPro" id="IPR018957">
    <property type="entry name" value="Znf_C3HC4_RING-type"/>
</dbReference>
<feature type="coiled-coil region" evidence="15">
    <location>
        <begin position="466"/>
        <end position="633"/>
    </location>
</feature>
<dbReference type="PROSITE" id="PS50089">
    <property type="entry name" value="ZF_RING_2"/>
    <property type="match status" value="1"/>
</dbReference>
<evidence type="ECO:0000313" key="17">
    <source>
        <dbReference type="EnsemblMetazoa" id="CJA18120.1"/>
    </source>
</evidence>
<evidence type="ECO:0000256" key="4">
    <source>
        <dbReference type="ARBA" id="ARBA00005555"/>
    </source>
</evidence>
<dbReference type="GO" id="GO:0006325">
    <property type="term" value="P:chromatin organization"/>
    <property type="evidence" value="ECO:0007669"/>
    <property type="project" value="UniProtKB-KW"/>
</dbReference>
<dbReference type="EnsemblMetazoa" id="CJA18120.1">
    <property type="protein sequence ID" value="CJA18120.1"/>
    <property type="gene ID" value="WBGene00137325"/>
</dbReference>
<keyword evidence="8 14" id="KW-0833">Ubl conjugation pathway</keyword>
<evidence type="ECO:0000256" key="7">
    <source>
        <dbReference type="ARBA" id="ARBA00022771"/>
    </source>
</evidence>
<evidence type="ECO:0000256" key="12">
    <source>
        <dbReference type="ARBA" id="ARBA00023242"/>
    </source>
</evidence>
<evidence type="ECO:0000256" key="11">
    <source>
        <dbReference type="ARBA" id="ARBA00023054"/>
    </source>
</evidence>
<proteinExistence type="inferred from homology"/>
<dbReference type="GO" id="GO:0006664">
    <property type="term" value="P:glycolipid metabolic process"/>
    <property type="evidence" value="ECO:0007669"/>
    <property type="project" value="EnsemblMetazoa"/>
</dbReference>
<evidence type="ECO:0000256" key="9">
    <source>
        <dbReference type="ARBA" id="ARBA00022833"/>
    </source>
</evidence>
<comment type="subcellular location">
    <subcellularLocation>
        <location evidence="2 14">Nucleus</location>
    </subcellularLocation>
</comment>
<sequence>MGGYAALIPISRIAKRNAFVSYAAARQQRSTDQLGFMKQIQDYCAEPSNHASAFNEKMIQKSKELAEQNERLQQEITKSQSESYNENRRKRLIQDKYELGQKKIEDLERQLDESKYQLEKVKQNRDKYESRLAFAGEEIQMLKATLAAGGGAYAYPGPSTEKKAASPASPPNDLAAKEIEALKSERDDQVEIASRRLQELNEANKKIQTISLDNTKLRLDIQARSGVSPEDVENSDEYKTLKRYYGVLVKELERVSRENEELLFEKSKMSAVHDQRLQQIESERSKQSNDIVTSSELHNTFYKVNHENEILRFEFEAIREEYNKTVKQGEWDELKASLNTMRSMVTVQRNELLRLRDTDKQQKKEIFDLKMTIREHKNRENVHIMVPIEEKDYSLPSPEDVMQLRADYDAIRKEIRNLAGQEKQDKVKHIENTIKKEMGERYAELEMLRKRNDQLVIDEQSISDELEEIGTAVEEEQERNAQLINEKRDMEDRNLKMMNDRMVQNQVMARMREKLDTVENKAQMEAQLIKMHDFEKKNLEESLNRTSESLQFKSAELLRSNNTLESNRKMISELGQARDELQAKEERTEETLKELQNLCTEKTKELEETQFKKKRCDEELDALKLKYERIKKNEAMGFNASGNGDLVLEEANRQMKETLTCPSCKTRPKDCIMLKCYHLFCETCIKTMYETRQRKCPKCASNFGANDFHRVFI</sequence>
<dbReference type="InterPro" id="IPR001841">
    <property type="entry name" value="Znf_RING"/>
</dbReference>
<reference evidence="17" key="2">
    <citation type="submission" date="2022-06" db="UniProtKB">
        <authorList>
            <consortium name="EnsemblMetazoa"/>
        </authorList>
    </citation>
    <scope>IDENTIFICATION</scope>
    <source>
        <strain evidence="17">DF5081</strain>
    </source>
</reference>
<evidence type="ECO:0000256" key="14">
    <source>
        <dbReference type="RuleBase" id="RU365038"/>
    </source>
</evidence>
<dbReference type="SMART" id="SM00184">
    <property type="entry name" value="RING"/>
    <property type="match status" value="1"/>
</dbReference>
<evidence type="ECO:0000259" key="16">
    <source>
        <dbReference type="PROSITE" id="PS50089"/>
    </source>
</evidence>
<dbReference type="AlphaFoldDB" id="A0A8R1I2X1"/>
<organism evidence="17 18">
    <name type="scientific">Caenorhabditis japonica</name>
    <dbReference type="NCBI Taxonomy" id="281687"/>
    <lineage>
        <taxon>Eukaryota</taxon>
        <taxon>Metazoa</taxon>
        <taxon>Ecdysozoa</taxon>
        <taxon>Nematoda</taxon>
        <taxon>Chromadorea</taxon>
        <taxon>Rhabditida</taxon>
        <taxon>Rhabditina</taxon>
        <taxon>Rhabditomorpha</taxon>
        <taxon>Rhabditoidea</taxon>
        <taxon>Rhabditidae</taxon>
        <taxon>Peloderinae</taxon>
        <taxon>Caenorhabditis</taxon>
    </lineage>
</organism>
<evidence type="ECO:0000256" key="10">
    <source>
        <dbReference type="ARBA" id="ARBA00022853"/>
    </source>
</evidence>
<dbReference type="GO" id="GO:0005634">
    <property type="term" value="C:nucleus"/>
    <property type="evidence" value="ECO:0007669"/>
    <property type="project" value="UniProtKB-SubCell"/>
</dbReference>